<reference evidence="2 3" key="1">
    <citation type="submission" date="2017-01" db="EMBL/GenBank/DDBJ databases">
        <title>The complete genome sequence of a sulfur-oxidizing marine bacterium Thioclava sp. 25B10_4T.</title>
        <authorList>
            <person name="Liu Y."/>
            <person name="Lai Q."/>
            <person name="Shao Z."/>
        </authorList>
    </citation>
    <scope>NUCLEOTIDE SEQUENCE [LARGE SCALE GENOMIC DNA]</scope>
    <source>
        <strain evidence="2 3">25B10_4</strain>
    </source>
</reference>
<evidence type="ECO:0000313" key="2">
    <source>
        <dbReference type="EMBL" id="AQS47701.1"/>
    </source>
</evidence>
<gene>
    <name evidence="2" type="ORF">BMG03_07735</name>
</gene>
<dbReference type="EMBL" id="CP019437">
    <property type="protein sequence ID" value="AQS47701.1"/>
    <property type="molecule type" value="Genomic_DNA"/>
</dbReference>
<protein>
    <submittedName>
        <fullName evidence="2">Uncharacterized protein</fullName>
    </submittedName>
</protein>
<accession>A0ABN4XDY1</accession>
<name>A0ABN4XDY1_9RHOB</name>
<evidence type="ECO:0000256" key="1">
    <source>
        <dbReference type="SAM" id="Phobius"/>
    </source>
</evidence>
<organism evidence="2 3">
    <name type="scientific">Thioclava nitratireducens</name>
    <dbReference type="NCBI Taxonomy" id="1915078"/>
    <lineage>
        <taxon>Bacteria</taxon>
        <taxon>Pseudomonadati</taxon>
        <taxon>Pseudomonadota</taxon>
        <taxon>Alphaproteobacteria</taxon>
        <taxon>Rhodobacterales</taxon>
        <taxon>Paracoccaceae</taxon>
        <taxon>Thioclava</taxon>
    </lineage>
</organism>
<proteinExistence type="predicted"/>
<feature type="transmembrane region" description="Helical" evidence="1">
    <location>
        <begin position="27"/>
        <end position="48"/>
    </location>
</feature>
<keyword evidence="1" id="KW-0472">Membrane</keyword>
<keyword evidence="1" id="KW-0812">Transmembrane</keyword>
<keyword evidence="1" id="KW-1133">Transmembrane helix</keyword>
<dbReference type="Proteomes" id="UP000185622">
    <property type="component" value="Chromosome"/>
</dbReference>
<sequence>MADRSITAQRARARARARKRQQRTHPALTALYSIFVIGFAGALFYLAWKSQFAAPPSYLFDTPTQPIEAAYCLAVVRGLSGGGSGGYVGEAQDFWLERLLEFSGDVAGNIAKGEDALGRHLVGRPVPDRQWLVDAMDKCSNRAVNYGAHFDAFD</sequence>
<evidence type="ECO:0000313" key="3">
    <source>
        <dbReference type="Proteomes" id="UP000185622"/>
    </source>
</evidence>
<dbReference type="RefSeq" id="WP_075774380.1">
    <property type="nucleotide sequence ID" value="NZ_CP019437.1"/>
</dbReference>
<keyword evidence="3" id="KW-1185">Reference proteome</keyword>